<evidence type="ECO:0000313" key="10">
    <source>
        <dbReference type="Proteomes" id="UP000039865"/>
    </source>
</evidence>
<protein>
    <recommendedName>
        <fullName evidence="11">Mannosyltransferase</fullName>
    </recommendedName>
</protein>
<dbReference type="InParanoid" id="A0A078B3J9"/>
<evidence type="ECO:0000313" key="9">
    <source>
        <dbReference type="EMBL" id="CDW89024.1"/>
    </source>
</evidence>
<proteinExistence type="predicted"/>
<feature type="transmembrane region" description="Helical" evidence="8">
    <location>
        <begin position="76"/>
        <end position="100"/>
    </location>
</feature>
<evidence type="ECO:0008006" key="11">
    <source>
        <dbReference type="Google" id="ProtNLM"/>
    </source>
</evidence>
<keyword evidence="3" id="KW-0808">Transferase</keyword>
<evidence type="ECO:0000256" key="7">
    <source>
        <dbReference type="ARBA" id="ARBA00023136"/>
    </source>
</evidence>
<evidence type="ECO:0000256" key="2">
    <source>
        <dbReference type="ARBA" id="ARBA00022676"/>
    </source>
</evidence>
<dbReference type="AlphaFoldDB" id="A0A078B3J9"/>
<keyword evidence="4 8" id="KW-0812">Transmembrane</keyword>
<keyword evidence="2" id="KW-0328">Glycosyltransferase</keyword>
<dbReference type="Pfam" id="PF03901">
    <property type="entry name" value="Glyco_transf_22"/>
    <property type="match status" value="1"/>
</dbReference>
<keyword evidence="10" id="KW-1185">Reference proteome</keyword>
<evidence type="ECO:0000256" key="8">
    <source>
        <dbReference type="SAM" id="Phobius"/>
    </source>
</evidence>
<organism evidence="9 10">
    <name type="scientific">Stylonychia lemnae</name>
    <name type="common">Ciliate</name>
    <dbReference type="NCBI Taxonomy" id="5949"/>
    <lineage>
        <taxon>Eukaryota</taxon>
        <taxon>Sar</taxon>
        <taxon>Alveolata</taxon>
        <taxon>Ciliophora</taxon>
        <taxon>Intramacronucleata</taxon>
        <taxon>Spirotrichea</taxon>
        <taxon>Stichotrichia</taxon>
        <taxon>Sporadotrichida</taxon>
        <taxon>Oxytrichidae</taxon>
        <taxon>Stylonychinae</taxon>
        <taxon>Stylonychia</taxon>
    </lineage>
</organism>
<evidence type="ECO:0000256" key="3">
    <source>
        <dbReference type="ARBA" id="ARBA00022679"/>
    </source>
</evidence>
<dbReference type="Proteomes" id="UP000039865">
    <property type="component" value="Unassembled WGS sequence"/>
</dbReference>
<dbReference type="GO" id="GO:0016757">
    <property type="term" value="F:glycosyltransferase activity"/>
    <property type="evidence" value="ECO:0007669"/>
    <property type="project" value="UniProtKB-KW"/>
</dbReference>
<sequence length="193" mass="22220">MHSILVLAGDIYMFKLAFKLFNKEAATISLLLYISCYSVTTIAVRTFTNSIEGFLLLITLYYFYEIKVEFDRNVKIFAILMAISFSIRCTSAACWIIPIMHKIYIQPESLNILLKAAAFISKTCGLTQLYVSYRNILHDQLYDQRDKNEQAISNNDKYDTDSDDNGINCSSQGKQILFSNTWIDFHNHGQFTQ</sequence>
<dbReference type="OrthoDB" id="416834at2759"/>
<comment type="subcellular location">
    <subcellularLocation>
        <location evidence="1">Endoplasmic reticulum membrane</location>
        <topology evidence="1">Multi-pass membrane protein</topology>
    </subcellularLocation>
</comment>
<dbReference type="InterPro" id="IPR005599">
    <property type="entry name" value="GPI_mannosylTrfase"/>
</dbReference>
<evidence type="ECO:0000256" key="4">
    <source>
        <dbReference type="ARBA" id="ARBA00022692"/>
    </source>
</evidence>
<accession>A0A078B3J9</accession>
<keyword evidence="5" id="KW-0256">Endoplasmic reticulum</keyword>
<dbReference type="EMBL" id="CCKQ01017153">
    <property type="protein sequence ID" value="CDW89024.1"/>
    <property type="molecule type" value="Genomic_DNA"/>
</dbReference>
<keyword evidence="7 8" id="KW-0472">Membrane</keyword>
<evidence type="ECO:0000256" key="6">
    <source>
        <dbReference type="ARBA" id="ARBA00022989"/>
    </source>
</evidence>
<keyword evidence="6 8" id="KW-1133">Transmembrane helix</keyword>
<evidence type="ECO:0000256" key="5">
    <source>
        <dbReference type="ARBA" id="ARBA00022824"/>
    </source>
</evidence>
<gene>
    <name evidence="9" type="primary">Contig13684.g14588</name>
    <name evidence="9" type="ORF">STYLEM_18152</name>
</gene>
<name>A0A078B3J9_STYLE</name>
<feature type="transmembrane region" description="Helical" evidence="8">
    <location>
        <begin position="46"/>
        <end position="64"/>
    </location>
</feature>
<dbReference type="GO" id="GO:0005789">
    <property type="term" value="C:endoplasmic reticulum membrane"/>
    <property type="evidence" value="ECO:0007669"/>
    <property type="project" value="UniProtKB-SubCell"/>
</dbReference>
<evidence type="ECO:0000256" key="1">
    <source>
        <dbReference type="ARBA" id="ARBA00004477"/>
    </source>
</evidence>
<reference evidence="9 10" key="1">
    <citation type="submission" date="2014-06" db="EMBL/GenBank/DDBJ databases">
        <authorList>
            <person name="Swart Estienne"/>
        </authorList>
    </citation>
    <scope>NUCLEOTIDE SEQUENCE [LARGE SCALE GENOMIC DNA]</scope>
    <source>
        <strain evidence="9 10">130c</strain>
    </source>
</reference>